<dbReference type="Pfam" id="PF02519">
    <property type="entry name" value="Auxin_inducible"/>
    <property type="match status" value="1"/>
</dbReference>
<reference evidence="2 3" key="1">
    <citation type="submission" date="2024-01" db="EMBL/GenBank/DDBJ databases">
        <title>The genomes of 5 underutilized Papilionoideae crops provide insights into root nodulation and disease resistanc.</title>
        <authorList>
            <person name="Jiang F."/>
        </authorList>
    </citation>
    <scope>NUCLEOTIDE SEQUENCE [LARGE SCALE GENOMIC DNA]</scope>
    <source>
        <strain evidence="2">JINMINGXINNONG_FW02</strain>
        <tissue evidence="2">Leaves</tissue>
    </source>
</reference>
<dbReference type="GO" id="GO:0009733">
    <property type="term" value="P:response to auxin"/>
    <property type="evidence" value="ECO:0007669"/>
    <property type="project" value="InterPro"/>
</dbReference>
<dbReference type="InterPro" id="IPR003676">
    <property type="entry name" value="SAUR_fam"/>
</dbReference>
<dbReference type="EMBL" id="JAYMYR010000011">
    <property type="protein sequence ID" value="KAK7332712.1"/>
    <property type="molecule type" value="Genomic_DNA"/>
</dbReference>
<dbReference type="AlphaFoldDB" id="A0AAN9LB09"/>
<evidence type="ECO:0000256" key="1">
    <source>
        <dbReference type="ARBA" id="ARBA00006974"/>
    </source>
</evidence>
<evidence type="ECO:0000313" key="2">
    <source>
        <dbReference type="EMBL" id="KAK7332712.1"/>
    </source>
</evidence>
<dbReference type="Proteomes" id="UP001374584">
    <property type="component" value="Unassembled WGS sequence"/>
</dbReference>
<evidence type="ECO:0000313" key="3">
    <source>
        <dbReference type="Proteomes" id="UP001374584"/>
    </source>
</evidence>
<comment type="similarity">
    <text evidence="1">Belongs to the ARG7 family.</text>
</comment>
<accession>A0AAN9LB09</accession>
<keyword evidence="3" id="KW-1185">Reference proteome</keyword>
<protein>
    <submittedName>
        <fullName evidence="2">Uncharacterized protein</fullName>
    </submittedName>
</protein>
<dbReference type="PANTHER" id="PTHR31374:SF29">
    <property type="entry name" value="SAUR-LIKE AUXIN-RESPONSIVE PROTEIN FAMILY"/>
    <property type="match status" value="1"/>
</dbReference>
<organism evidence="2 3">
    <name type="scientific">Phaseolus coccineus</name>
    <name type="common">Scarlet runner bean</name>
    <name type="synonym">Phaseolus multiflorus</name>
    <dbReference type="NCBI Taxonomy" id="3886"/>
    <lineage>
        <taxon>Eukaryota</taxon>
        <taxon>Viridiplantae</taxon>
        <taxon>Streptophyta</taxon>
        <taxon>Embryophyta</taxon>
        <taxon>Tracheophyta</taxon>
        <taxon>Spermatophyta</taxon>
        <taxon>Magnoliopsida</taxon>
        <taxon>eudicotyledons</taxon>
        <taxon>Gunneridae</taxon>
        <taxon>Pentapetalae</taxon>
        <taxon>rosids</taxon>
        <taxon>fabids</taxon>
        <taxon>Fabales</taxon>
        <taxon>Fabaceae</taxon>
        <taxon>Papilionoideae</taxon>
        <taxon>50 kb inversion clade</taxon>
        <taxon>NPAAA clade</taxon>
        <taxon>indigoferoid/millettioid clade</taxon>
        <taxon>Phaseoleae</taxon>
        <taxon>Phaseolus</taxon>
    </lineage>
</organism>
<comment type="caution">
    <text evidence="2">The sequence shown here is derived from an EMBL/GenBank/DDBJ whole genome shotgun (WGS) entry which is preliminary data.</text>
</comment>
<dbReference type="PANTHER" id="PTHR31374">
    <property type="entry name" value="AUXIN-INDUCED PROTEIN-LIKE-RELATED"/>
    <property type="match status" value="1"/>
</dbReference>
<sequence>MLGISFKQLPQTTCEGEQEVKDVVMLRKEIPKGCMKIKVGGEGEEQQKITVPVNYLKHPLFVQLLKEAEEEYGFAHKGTITIPCQVAQFKHVQHLIDADTSLLHHHHLHLVPCFRA</sequence>
<name>A0AAN9LB09_PHACN</name>
<gene>
    <name evidence="2" type="ORF">VNO80_29467</name>
</gene>
<proteinExistence type="inferred from homology"/>